<accession>A0A6J5L8D4</accession>
<name>A0A6J5L8D4_9CAUD</name>
<organism evidence="1">
    <name type="scientific">uncultured Caudovirales phage</name>
    <dbReference type="NCBI Taxonomy" id="2100421"/>
    <lineage>
        <taxon>Viruses</taxon>
        <taxon>Duplodnaviria</taxon>
        <taxon>Heunggongvirae</taxon>
        <taxon>Uroviricota</taxon>
        <taxon>Caudoviricetes</taxon>
        <taxon>Peduoviridae</taxon>
        <taxon>Maltschvirus</taxon>
        <taxon>Maltschvirus maltsch</taxon>
    </lineage>
</organism>
<evidence type="ECO:0000313" key="1">
    <source>
        <dbReference type="EMBL" id="CAB4130275.1"/>
    </source>
</evidence>
<dbReference type="EMBL" id="LR796237">
    <property type="protein sequence ID" value="CAB4130275.1"/>
    <property type="molecule type" value="Genomic_DNA"/>
</dbReference>
<proteinExistence type="predicted"/>
<gene>
    <name evidence="1" type="ORF">UFOVP116_357</name>
</gene>
<reference evidence="1" key="1">
    <citation type="submission" date="2020-04" db="EMBL/GenBank/DDBJ databases">
        <authorList>
            <person name="Chiriac C."/>
            <person name="Salcher M."/>
            <person name="Ghai R."/>
            <person name="Kavagutti S V."/>
        </authorList>
    </citation>
    <scope>NUCLEOTIDE SEQUENCE</scope>
</reference>
<protein>
    <submittedName>
        <fullName evidence="1">Uncharacterized protein</fullName>
    </submittedName>
</protein>
<sequence>MPNNRDQEEPQREVRGDTTLWHINETLHRIGGPALECENGFRSWFKDGQHHRIDGPAVEFPSGSKQWYVDGVRFDNIHEYCDAAGIVGLDKTIFLLKWVE</sequence>